<dbReference type="Proteomes" id="UP001143910">
    <property type="component" value="Unassembled WGS sequence"/>
</dbReference>
<reference evidence="1" key="1">
    <citation type="submission" date="2022-08" db="EMBL/GenBank/DDBJ databases">
        <title>Genome Sequence of Lecanicillium fungicola.</title>
        <authorList>
            <person name="Buettner E."/>
        </authorList>
    </citation>
    <scope>NUCLEOTIDE SEQUENCE</scope>
    <source>
        <strain evidence="1">Babe33</strain>
    </source>
</reference>
<accession>A0ACC1N7K2</accession>
<protein>
    <submittedName>
        <fullName evidence="1">Uncharacterized protein</fullName>
    </submittedName>
</protein>
<evidence type="ECO:0000313" key="2">
    <source>
        <dbReference type="Proteomes" id="UP001143910"/>
    </source>
</evidence>
<organism evidence="1 2">
    <name type="scientific">Zarea fungicola</name>
    <dbReference type="NCBI Taxonomy" id="93591"/>
    <lineage>
        <taxon>Eukaryota</taxon>
        <taxon>Fungi</taxon>
        <taxon>Dikarya</taxon>
        <taxon>Ascomycota</taxon>
        <taxon>Pezizomycotina</taxon>
        <taxon>Sordariomycetes</taxon>
        <taxon>Hypocreomycetidae</taxon>
        <taxon>Hypocreales</taxon>
        <taxon>Cordycipitaceae</taxon>
        <taxon>Zarea</taxon>
    </lineage>
</organism>
<gene>
    <name evidence="1" type="ORF">NQ176_g5971</name>
</gene>
<proteinExistence type="predicted"/>
<dbReference type="EMBL" id="JANJQO010000811">
    <property type="protein sequence ID" value="KAJ2974586.1"/>
    <property type="molecule type" value="Genomic_DNA"/>
</dbReference>
<sequence>MQTGWQEEFDPSYNAGIQQASSSSRHYPATYDEDDEDAMSISDDELIDPSDSRGLQSLSKAWNGTRVDAQKFRSFASSGALFTYMDSPANSELRHHGEIIVFSYFLNITSPTISMYERHPCDPIEKQEFHAKGHNLWSYTLPVIAFHHPGLLHAMLALASFQLAKIQGQIPIAAIRHYSRAIRRVATNVNSPSRRTHLATLAATLLLGYFEVWMSDHKNWCKHLNGASILLREIPLRAQARRCLPKRRLLEHQRSLIDPTFLPKEQENLDYTILRTITGRPIDADDYGLEEDEADITKLREVTEQDIEKFENLSDLYWWFCKMDVYQSVLGGTKLFMDYKMWTQIPPRAPIAKFGLIFGTYDHLILLLGRAANFAANDLSRKRKAFKAPPGPSSGNTPPPFPGIIPVQGSFQTPLGFSPPRQVSPQSEQSDDSDPRAKLDAALEEWESILKAFEALKDCFGPDFRPLSPEYADRRESPFGLAVQYRTYSISGIWMNYYMGLIHLHRAHPSMPPAAMQAAGMAAKDTAVYANQIGRIAAGLWADSTKSTPDPLLVAALIECSFCLFVAGVQFQMDNQRQWLIQRMADVAQYTGWQSARQIAIGCEAVWKKAAQMGRGPPYENKTQVAEEREQSVWRTARRLDEVFEQEGDKRIVLARADRAQFALGLLSAEEDLARLELRDDRT</sequence>
<comment type="caution">
    <text evidence="1">The sequence shown here is derived from an EMBL/GenBank/DDBJ whole genome shotgun (WGS) entry which is preliminary data.</text>
</comment>
<evidence type="ECO:0000313" key="1">
    <source>
        <dbReference type="EMBL" id="KAJ2974586.1"/>
    </source>
</evidence>
<keyword evidence="2" id="KW-1185">Reference proteome</keyword>
<name>A0ACC1N7K2_9HYPO</name>